<evidence type="ECO:0000313" key="4">
    <source>
        <dbReference type="Proteomes" id="UP000324800"/>
    </source>
</evidence>
<accession>A0A5J4W965</accession>
<dbReference type="Gene3D" id="3.30.70.270">
    <property type="match status" value="1"/>
</dbReference>
<dbReference type="Proteomes" id="UP000324800">
    <property type="component" value="Unassembled WGS sequence"/>
</dbReference>
<name>A0A5J4W965_9EUKA</name>
<protein>
    <recommendedName>
        <fullName evidence="2">Reverse transcriptase domain-containing protein</fullName>
    </recommendedName>
</protein>
<evidence type="ECO:0000313" key="3">
    <source>
        <dbReference type="EMBL" id="KAA6391457.1"/>
    </source>
</evidence>
<evidence type="ECO:0000256" key="1">
    <source>
        <dbReference type="SAM" id="MobiDB-lite"/>
    </source>
</evidence>
<gene>
    <name evidence="3" type="ORF">EZS28_013019</name>
</gene>
<feature type="compositionally biased region" description="Basic residues" evidence="1">
    <location>
        <begin position="272"/>
        <end position="284"/>
    </location>
</feature>
<sequence>MKTEIRIINYVDDILHLHKNKEYLKNMTQKVIETLIYFGFTMNAEKSETKPNQIVILLGWEWNLANATVKTKPKMRLLLLHDLNNMRRWIKTETEIIVKQTASLTLPEHNGPSERINCKTERMKYNEDNEQNGNPRYKLVDSEAQSEHSSTININTITNYNDNGCSTKWMGFDTRQRTGNDSNSSWNLEQKISEVNEQQQGNQGYNLRLTMFRQNLKKFANPILGDQMRQQHSSFQHQEIISINIINKGNQTSTLNNRKARNIDPDYSPPKSQKRNSRRTKQTIKNRGLQTKGEDFSIVMSSDELESNNRFILTTLQQSTAKIHVSNKRTLRNSN</sequence>
<dbReference type="AlphaFoldDB" id="A0A5J4W965"/>
<evidence type="ECO:0000259" key="2">
    <source>
        <dbReference type="PROSITE" id="PS50878"/>
    </source>
</evidence>
<feature type="region of interest" description="Disordered" evidence="1">
    <location>
        <begin position="252"/>
        <end position="289"/>
    </location>
</feature>
<comment type="caution">
    <text evidence="3">The sequence shown here is derived from an EMBL/GenBank/DDBJ whole genome shotgun (WGS) entry which is preliminary data.</text>
</comment>
<feature type="domain" description="Reverse transcriptase" evidence="2">
    <location>
        <begin position="1"/>
        <end position="62"/>
    </location>
</feature>
<reference evidence="3 4" key="1">
    <citation type="submission" date="2019-03" db="EMBL/GenBank/DDBJ databases">
        <title>Single cell metagenomics reveals metabolic interactions within the superorganism composed of flagellate Streblomastix strix and complex community of Bacteroidetes bacteria on its surface.</title>
        <authorList>
            <person name="Treitli S.C."/>
            <person name="Kolisko M."/>
            <person name="Husnik F."/>
            <person name="Keeling P."/>
            <person name="Hampl V."/>
        </authorList>
    </citation>
    <scope>NUCLEOTIDE SEQUENCE [LARGE SCALE GENOMIC DNA]</scope>
    <source>
        <strain evidence="3">ST1C</strain>
    </source>
</reference>
<dbReference type="InterPro" id="IPR000477">
    <property type="entry name" value="RT_dom"/>
</dbReference>
<organism evidence="3 4">
    <name type="scientific">Streblomastix strix</name>
    <dbReference type="NCBI Taxonomy" id="222440"/>
    <lineage>
        <taxon>Eukaryota</taxon>
        <taxon>Metamonada</taxon>
        <taxon>Preaxostyla</taxon>
        <taxon>Oxymonadida</taxon>
        <taxon>Streblomastigidae</taxon>
        <taxon>Streblomastix</taxon>
    </lineage>
</organism>
<proteinExistence type="predicted"/>
<dbReference type="PROSITE" id="PS50878">
    <property type="entry name" value="RT_POL"/>
    <property type="match status" value="1"/>
</dbReference>
<dbReference type="InterPro" id="IPR043128">
    <property type="entry name" value="Rev_trsase/Diguanyl_cyclase"/>
</dbReference>
<dbReference type="EMBL" id="SNRW01002875">
    <property type="protein sequence ID" value="KAA6391457.1"/>
    <property type="molecule type" value="Genomic_DNA"/>
</dbReference>
<dbReference type="SUPFAM" id="SSF56672">
    <property type="entry name" value="DNA/RNA polymerases"/>
    <property type="match status" value="1"/>
</dbReference>
<dbReference type="InterPro" id="IPR043502">
    <property type="entry name" value="DNA/RNA_pol_sf"/>
</dbReference>